<evidence type="ECO:0000259" key="4">
    <source>
        <dbReference type="PROSITE" id="PS50956"/>
    </source>
</evidence>
<dbReference type="Gene3D" id="3.30.70.920">
    <property type="match status" value="1"/>
</dbReference>
<dbReference type="RefSeq" id="WP_169074960.1">
    <property type="nucleotide sequence ID" value="NZ_JABBXH010000002.1"/>
</dbReference>
<keyword evidence="1" id="KW-0805">Transcription regulation</keyword>
<dbReference type="Proteomes" id="UP000568664">
    <property type="component" value="Unassembled WGS sequence"/>
</dbReference>
<evidence type="ECO:0000256" key="1">
    <source>
        <dbReference type="ARBA" id="ARBA00023015"/>
    </source>
</evidence>
<proteinExistence type="predicted"/>
<feature type="domain" description="HTH asnC-type" evidence="4">
    <location>
        <begin position="11"/>
        <end position="85"/>
    </location>
</feature>
<accession>A0A7Y0LBF5</accession>
<evidence type="ECO:0000256" key="3">
    <source>
        <dbReference type="ARBA" id="ARBA00023163"/>
    </source>
</evidence>
<dbReference type="InterPro" id="IPR019887">
    <property type="entry name" value="Tscrpt_reg_AsnC/Lrp_C"/>
</dbReference>
<name>A0A7Y0LBF5_9GAMM</name>
<dbReference type="AlphaFoldDB" id="A0A7Y0LBF5"/>
<organism evidence="5 6">
    <name type="scientific">Thalassotalea algicola</name>
    <dbReference type="NCBI Taxonomy" id="2716224"/>
    <lineage>
        <taxon>Bacteria</taxon>
        <taxon>Pseudomonadati</taxon>
        <taxon>Pseudomonadota</taxon>
        <taxon>Gammaproteobacteria</taxon>
        <taxon>Alteromonadales</taxon>
        <taxon>Colwelliaceae</taxon>
        <taxon>Thalassotalea</taxon>
    </lineage>
</organism>
<gene>
    <name evidence="5" type="ORF">HII17_07750</name>
</gene>
<dbReference type="InterPro" id="IPR011008">
    <property type="entry name" value="Dimeric_a/b-barrel"/>
</dbReference>
<dbReference type="Pfam" id="PF01037">
    <property type="entry name" value="AsnC_trans_reg"/>
    <property type="match status" value="1"/>
</dbReference>
<dbReference type="PANTHER" id="PTHR30154">
    <property type="entry name" value="LEUCINE-RESPONSIVE REGULATORY PROTEIN"/>
    <property type="match status" value="1"/>
</dbReference>
<dbReference type="PROSITE" id="PS50956">
    <property type="entry name" value="HTH_ASNC_2"/>
    <property type="match status" value="1"/>
</dbReference>
<keyword evidence="2" id="KW-0238">DNA-binding</keyword>
<reference evidence="5 6" key="1">
    <citation type="submission" date="2020-04" db="EMBL/GenBank/DDBJ databases">
        <title>Thalassotalea sp. M1531, isolated from the surface of marine red alga.</title>
        <authorList>
            <person name="Pang L."/>
            <person name="Lu D.-C."/>
        </authorList>
    </citation>
    <scope>NUCLEOTIDE SEQUENCE [LARGE SCALE GENOMIC DNA]</scope>
    <source>
        <strain evidence="5 6">M1531</strain>
    </source>
</reference>
<dbReference type="Pfam" id="PF13404">
    <property type="entry name" value="HTH_AsnC-type"/>
    <property type="match status" value="1"/>
</dbReference>
<dbReference type="GO" id="GO:0043200">
    <property type="term" value="P:response to amino acid"/>
    <property type="evidence" value="ECO:0007669"/>
    <property type="project" value="TreeGrafter"/>
</dbReference>
<dbReference type="SUPFAM" id="SSF54909">
    <property type="entry name" value="Dimeric alpha+beta barrel"/>
    <property type="match status" value="1"/>
</dbReference>
<dbReference type="InterPro" id="IPR000485">
    <property type="entry name" value="AsnC-type_HTH_dom"/>
</dbReference>
<dbReference type="EMBL" id="JABBXH010000002">
    <property type="protein sequence ID" value="NMP31453.1"/>
    <property type="molecule type" value="Genomic_DNA"/>
</dbReference>
<keyword evidence="3" id="KW-0804">Transcription</keyword>
<sequence length="148" mass="16501">MEQKKLNPHRYDVLDQSLIALLRADARASVSFLAKKLGVSRSTVQNRIDKLVNTGGILGFTIRAHQDIDQNVVRAVMMIEVVGRSTAQVIQKLRGIPELAKLHTTNGKWDLVAEITTTNLTEFDRILRIVREIEGIIASETSILLTSI</sequence>
<evidence type="ECO:0000256" key="2">
    <source>
        <dbReference type="ARBA" id="ARBA00023125"/>
    </source>
</evidence>
<dbReference type="InterPro" id="IPR036390">
    <property type="entry name" value="WH_DNA-bd_sf"/>
</dbReference>
<dbReference type="GO" id="GO:0005829">
    <property type="term" value="C:cytosol"/>
    <property type="evidence" value="ECO:0007669"/>
    <property type="project" value="TreeGrafter"/>
</dbReference>
<protein>
    <submittedName>
        <fullName evidence="5">Lrp/AsnC family transcriptional regulator</fullName>
    </submittedName>
</protein>
<evidence type="ECO:0000313" key="5">
    <source>
        <dbReference type="EMBL" id="NMP31453.1"/>
    </source>
</evidence>
<dbReference type="SUPFAM" id="SSF46785">
    <property type="entry name" value="Winged helix' DNA-binding domain"/>
    <property type="match status" value="1"/>
</dbReference>
<dbReference type="InterPro" id="IPR036388">
    <property type="entry name" value="WH-like_DNA-bd_sf"/>
</dbReference>
<dbReference type="GO" id="GO:0043565">
    <property type="term" value="F:sequence-specific DNA binding"/>
    <property type="evidence" value="ECO:0007669"/>
    <property type="project" value="InterPro"/>
</dbReference>
<dbReference type="Gene3D" id="1.10.10.10">
    <property type="entry name" value="Winged helix-like DNA-binding domain superfamily/Winged helix DNA-binding domain"/>
    <property type="match status" value="1"/>
</dbReference>
<dbReference type="InterPro" id="IPR019888">
    <property type="entry name" value="Tscrpt_reg_AsnC-like"/>
</dbReference>
<evidence type="ECO:0000313" key="6">
    <source>
        <dbReference type="Proteomes" id="UP000568664"/>
    </source>
</evidence>
<dbReference type="PRINTS" id="PR00033">
    <property type="entry name" value="HTHASNC"/>
</dbReference>
<keyword evidence="6" id="KW-1185">Reference proteome</keyword>
<comment type="caution">
    <text evidence="5">The sequence shown here is derived from an EMBL/GenBank/DDBJ whole genome shotgun (WGS) entry which is preliminary data.</text>
</comment>
<dbReference type="SMART" id="SM00344">
    <property type="entry name" value="HTH_ASNC"/>
    <property type="match status" value="1"/>
</dbReference>
<dbReference type="PANTHER" id="PTHR30154:SF53">
    <property type="entry name" value="HTH-TYPE TRANSCRIPTIONAL REGULATOR LRPC"/>
    <property type="match status" value="1"/>
</dbReference>